<dbReference type="InterPro" id="IPR005055">
    <property type="entry name" value="A10/PebIII"/>
</dbReference>
<accession>A0A649ZVB1</accession>
<dbReference type="InterPro" id="IPR036682">
    <property type="entry name" value="OS_D_A10/PebIII_sf"/>
</dbReference>
<organism evidence="3">
    <name type="scientific">Conopomorpha sinensis</name>
    <name type="common">litch fruit borer</name>
    <dbReference type="NCBI Taxonomy" id="940481"/>
    <lineage>
        <taxon>Eukaryota</taxon>
        <taxon>Metazoa</taxon>
        <taxon>Ecdysozoa</taxon>
        <taxon>Arthropoda</taxon>
        <taxon>Hexapoda</taxon>
        <taxon>Insecta</taxon>
        <taxon>Pterygota</taxon>
        <taxon>Neoptera</taxon>
        <taxon>Endopterygota</taxon>
        <taxon>Lepidoptera</taxon>
        <taxon>Glossata</taxon>
        <taxon>Ditrysia</taxon>
        <taxon>Tineoidea</taxon>
        <taxon>Gracillariidae</taxon>
        <taxon>Conopomorpha</taxon>
    </lineage>
</organism>
<feature type="signal peptide" evidence="2">
    <location>
        <begin position="1"/>
        <end position="19"/>
    </location>
</feature>
<feature type="region of interest" description="Disordered" evidence="1">
    <location>
        <begin position="113"/>
        <end position="163"/>
    </location>
</feature>
<dbReference type="PANTHER" id="PTHR11257">
    <property type="entry name" value="CHEMOSENSORY PROTEIN-RELATED"/>
    <property type="match status" value="1"/>
</dbReference>
<dbReference type="Pfam" id="PF03392">
    <property type="entry name" value="OS-D"/>
    <property type="match status" value="1"/>
</dbReference>
<evidence type="ECO:0000313" key="3">
    <source>
        <dbReference type="EMBL" id="QGN03667.1"/>
    </source>
</evidence>
<dbReference type="AlphaFoldDB" id="A0A649ZVB1"/>
<dbReference type="SUPFAM" id="SSF100910">
    <property type="entry name" value="Chemosensory protein Csp2"/>
    <property type="match status" value="1"/>
</dbReference>
<protein>
    <submittedName>
        <fullName evidence="3">Putative chemosensory protein 21</fullName>
    </submittedName>
</protein>
<name>A0A649ZVB1_9NEOP</name>
<proteinExistence type="evidence at transcript level"/>
<feature type="compositionally biased region" description="Basic and acidic residues" evidence="1">
    <location>
        <begin position="118"/>
        <end position="150"/>
    </location>
</feature>
<dbReference type="Gene3D" id="1.10.2080.10">
    <property type="entry name" value="Insect odorant-binding protein A10/Ejaculatory bulb-specific protein 3"/>
    <property type="match status" value="1"/>
</dbReference>
<sequence length="163" mass="18897">MKGFYQFVVCLAYLHLTAADHYTNKYDNVNLDEVLASERLLSGYVRCLLNEGHCTPDGNELKRNLPDAISNDCSKCTERQREGSDRVMEYIIDHRPNDWIRLEKMYNSDGSYKRKYLERKAATEKSKDEKSTEKSKTEPSKDQPEKKDEANDGDTMDNAEQKD</sequence>
<evidence type="ECO:0000256" key="1">
    <source>
        <dbReference type="SAM" id="MobiDB-lite"/>
    </source>
</evidence>
<dbReference type="EMBL" id="MK882915">
    <property type="protein sequence ID" value="QGN03667.1"/>
    <property type="molecule type" value="mRNA"/>
</dbReference>
<feature type="chain" id="PRO_5025019355" evidence="2">
    <location>
        <begin position="20"/>
        <end position="163"/>
    </location>
</feature>
<reference evidence="3" key="1">
    <citation type="submission" date="2019-04" db="EMBL/GenBank/DDBJ databases">
        <authorList>
            <person name="Li P."/>
            <person name="Liu Y."/>
            <person name="Wang S."/>
            <person name="Sun H."/>
        </authorList>
    </citation>
    <scope>NUCLEOTIDE SEQUENCE</scope>
</reference>
<evidence type="ECO:0000256" key="2">
    <source>
        <dbReference type="SAM" id="SignalP"/>
    </source>
</evidence>
<dbReference type="PANTHER" id="PTHR11257:SF12">
    <property type="entry name" value="EJACULATORY BULB-SPECIFIC PROTEIN 3-RELATED"/>
    <property type="match status" value="1"/>
</dbReference>
<keyword evidence="2" id="KW-0732">Signal</keyword>